<dbReference type="Proteomes" id="UP000633943">
    <property type="component" value="Unassembled WGS sequence"/>
</dbReference>
<gene>
    <name evidence="2" type="ORF">GPA24_14190</name>
</gene>
<evidence type="ECO:0000313" key="3">
    <source>
        <dbReference type="Proteomes" id="UP000633943"/>
    </source>
</evidence>
<evidence type="ECO:0000259" key="1">
    <source>
        <dbReference type="SMART" id="SM00754"/>
    </source>
</evidence>
<dbReference type="InterPro" id="IPR010895">
    <property type="entry name" value="CHRD"/>
</dbReference>
<reference evidence="2 3" key="1">
    <citation type="submission" date="2019-12" db="EMBL/GenBank/DDBJ databases">
        <title>Comparative genomics gives insights into the taxonomy of the Azoarcus-Aromatoleum group and reveals separate origins of nif in the plant-associated Azoarcus and non-plant-associated Aromatoleum sub-groups.</title>
        <authorList>
            <person name="Lafos M."/>
            <person name="Maluk M."/>
            <person name="Batista M."/>
            <person name="Junghare M."/>
            <person name="Carmona M."/>
            <person name="Faoro H."/>
            <person name="Cruz L.M."/>
            <person name="Battistoni F."/>
            <person name="De Souza E."/>
            <person name="Pedrosa F."/>
            <person name="Chen W.-M."/>
            <person name="Poole P.S."/>
            <person name="Dixon R.A."/>
            <person name="James E.K."/>
        </authorList>
    </citation>
    <scope>NUCLEOTIDE SEQUENCE [LARGE SCALE GENOMIC DNA]</scope>
    <source>
        <strain evidence="2 3">PbN1</strain>
    </source>
</reference>
<protein>
    <submittedName>
        <fullName evidence="2">CHRD domain-containing protein</fullName>
    </submittedName>
</protein>
<dbReference type="RefSeq" id="WP_169203245.1">
    <property type="nucleotide sequence ID" value="NZ_CP059467.1"/>
</dbReference>
<dbReference type="EMBL" id="WTVP01000043">
    <property type="protein sequence ID" value="NMG16673.1"/>
    <property type="molecule type" value="Genomic_DNA"/>
</dbReference>
<evidence type="ECO:0000313" key="2">
    <source>
        <dbReference type="EMBL" id="NMG16673.1"/>
    </source>
</evidence>
<proteinExistence type="predicted"/>
<comment type="caution">
    <text evidence="2">The sequence shown here is derived from an EMBL/GenBank/DDBJ whole genome shotgun (WGS) entry which is preliminary data.</text>
</comment>
<dbReference type="Pfam" id="PF07452">
    <property type="entry name" value="CHRD"/>
    <property type="match status" value="1"/>
</dbReference>
<name>A0ABX1NXU2_9RHOO</name>
<organism evidence="2 3">
    <name type="scientific">Aromatoleum bremense</name>
    <dbReference type="NCBI Taxonomy" id="76115"/>
    <lineage>
        <taxon>Bacteria</taxon>
        <taxon>Pseudomonadati</taxon>
        <taxon>Pseudomonadota</taxon>
        <taxon>Betaproteobacteria</taxon>
        <taxon>Rhodocyclales</taxon>
        <taxon>Rhodocyclaceae</taxon>
        <taxon>Aromatoleum</taxon>
    </lineage>
</organism>
<feature type="domain" description="CHRD" evidence="1">
    <location>
        <begin position="29"/>
        <end position="170"/>
    </location>
</feature>
<dbReference type="SMART" id="SM00754">
    <property type="entry name" value="CHRD"/>
    <property type="match status" value="1"/>
</dbReference>
<accession>A0ABX1NXU2</accession>
<sequence>MTGSRLGLFASPLALVAVVVATPPQVRAETLHAHLAGYEEVVAVSTTGEGRFKAHLDKRGEAIDFELSYDELEGTVTQAHIHFGQRGVNGGISVFLCTNLGNSTIPVPACPPPPATIAGTIRPSDVIGPEGQGIEPGAFDELVAAIREGTAYANVHSTKWPGGEIRGQLR</sequence>
<keyword evidence="3" id="KW-1185">Reference proteome</keyword>